<dbReference type="SUPFAM" id="SSF51395">
    <property type="entry name" value="FMN-linked oxidoreductases"/>
    <property type="match status" value="1"/>
</dbReference>
<keyword evidence="4 9" id="KW-0288">FMN</keyword>
<keyword evidence="7" id="KW-0694">RNA-binding</keyword>
<dbReference type="RefSeq" id="WP_149109547.1">
    <property type="nucleotide sequence ID" value="NZ_CP042425.1"/>
</dbReference>
<evidence type="ECO:0000256" key="6">
    <source>
        <dbReference type="ARBA" id="ARBA00022857"/>
    </source>
</evidence>
<accession>A0A5C1A7G7</accession>
<reference evidence="14" key="1">
    <citation type="submission" date="2019-08" db="EMBL/GenBank/DDBJ databases">
        <title>Limnoglobus roseus gen. nov., sp. nov., a novel freshwater planctomycete with a giant genome from the family Gemmataceae.</title>
        <authorList>
            <person name="Kulichevskaya I.S."/>
            <person name="Naumoff D.G."/>
            <person name="Miroshnikov K."/>
            <person name="Ivanova A."/>
            <person name="Philippov D.A."/>
            <person name="Hakobyan A."/>
            <person name="Rijpstra I.C."/>
            <person name="Sinninghe Damste J.S."/>
            <person name="Liesack W."/>
            <person name="Dedysh S.N."/>
        </authorList>
    </citation>
    <scope>NUCLEOTIDE SEQUENCE [LARGE SCALE GENOMIC DNA]</scope>
    <source>
        <strain evidence="14">PX52</strain>
    </source>
</reference>
<evidence type="ECO:0000256" key="8">
    <source>
        <dbReference type="ARBA" id="ARBA00023002"/>
    </source>
</evidence>
<evidence type="ECO:0000256" key="9">
    <source>
        <dbReference type="PIRNR" id="PIRNR006621"/>
    </source>
</evidence>
<dbReference type="GO" id="GO:0000049">
    <property type="term" value="F:tRNA binding"/>
    <property type="evidence" value="ECO:0007669"/>
    <property type="project" value="UniProtKB-KW"/>
</dbReference>
<evidence type="ECO:0000256" key="1">
    <source>
        <dbReference type="ARBA" id="ARBA00001917"/>
    </source>
</evidence>
<dbReference type="EMBL" id="CP042425">
    <property type="protein sequence ID" value="QEL14670.1"/>
    <property type="molecule type" value="Genomic_DNA"/>
</dbReference>
<dbReference type="KEGG" id="lrs:PX52LOC_01563"/>
<dbReference type="Gene3D" id="3.20.20.70">
    <property type="entry name" value="Aldolase class I"/>
    <property type="match status" value="1"/>
</dbReference>
<dbReference type="Proteomes" id="UP000324974">
    <property type="component" value="Chromosome"/>
</dbReference>
<dbReference type="InterPro" id="IPR032886">
    <property type="entry name" value="DusC"/>
</dbReference>
<dbReference type="GO" id="GO:0050660">
    <property type="term" value="F:flavin adenine dinucleotide binding"/>
    <property type="evidence" value="ECO:0007669"/>
    <property type="project" value="InterPro"/>
</dbReference>
<keyword evidence="3 9" id="KW-0285">Flavoprotein</keyword>
<dbReference type="PIRSF" id="PIRSF006621">
    <property type="entry name" value="Dus"/>
    <property type="match status" value="1"/>
</dbReference>
<dbReference type="PROSITE" id="PS01136">
    <property type="entry name" value="UPF0034"/>
    <property type="match status" value="1"/>
</dbReference>
<dbReference type="InterPro" id="IPR013785">
    <property type="entry name" value="Aldolase_TIM"/>
</dbReference>
<evidence type="ECO:0000256" key="7">
    <source>
        <dbReference type="ARBA" id="ARBA00022884"/>
    </source>
</evidence>
<keyword evidence="6" id="KW-0521">NADP</keyword>
<keyword evidence="8 9" id="KW-0560">Oxidoreductase</keyword>
<comment type="similarity">
    <text evidence="9">Belongs to the dus family.</text>
</comment>
<dbReference type="InterPro" id="IPR001269">
    <property type="entry name" value="DUS_fam"/>
</dbReference>
<dbReference type="InterPro" id="IPR018517">
    <property type="entry name" value="tRNA_hU_synthase_CS"/>
</dbReference>
<gene>
    <name evidence="13" type="ORF">PX52LOC_01563</name>
</gene>
<evidence type="ECO:0000313" key="13">
    <source>
        <dbReference type="EMBL" id="QEL14670.1"/>
    </source>
</evidence>
<feature type="binding site" evidence="11">
    <location>
        <position position="174"/>
    </location>
    <ligand>
        <name>FMN</name>
        <dbReference type="ChEBI" id="CHEBI:58210"/>
    </ligand>
</feature>
<feature type="binding site" evidence="11">
    <location>
        <begin position="229"/>
        <end position="230"/>
    </location>
    <ligand>
        <name>FMN</name>
        <dbReference type="ChEBI" id="CHEBI:58210"/>
    </ligand>
</feature>
<dbReference type="PANTHER" id="PTHR11082">
    <property type="entry name" value="TRNA-DIHYDROURIDINE SYNTHASE"/>
    <property type="match status" value="1"/>
</dbReference>
<protein>
    <recommendedName>
        <fullName evidence="9">tRNA-dihydrouridine synthase</fullName>
        <ecNumber evidence="9">1.3.1.-</ecNumber>
    </recommendedName>
</protein>
<evidence type="ECO:0000256" key="4">
    <source>
        <dbReference type="ARBA" id="ARBA00022643"/>
    </source>
</evidence>
<evidence type="ECO:0000256" key="3">
    <source>
        <dbReference type="ARBA" id="ARBA00022630"/>
    </source>
</evidence>
<dbReference type="CDD" id="cd02801">
    <property type="entry name" value="DUS_like_FMN"/>
    <property type="match status" value="1"/>
</dbReference>
<dbReference type="InterPro" id="IPR035587">
    <property type="entry name" value="DUS-like_FMN-bd"/>
</dbReference>
<feature type="active site" description="Proton donor" evidence="10">
    <location>
        <position position="104"/>
    </location>
</feature>
<evidence type="ECO:0000256" key="10">
    <source>
        <dbReference type="PIRSR" id="PIRSR006621-1"/>
    </source>
</evidence>
<proteinExistence type="inferred from homology"/>
<evidence type="ECO:0000259" key="12">
    <source>
        <dbReference type="Pfam" id="PF01207"/>
    </source>
</evidence>
<dbReference type="Pfam" id="PF01207">
    <property type="entry name" value="Dus"/>
    <property type="match status" value="1"/>
</dbReference>
<name>A0A5C1A7G7_9BACT</name>
<feature type="domain" description="DUS-like FMN-binding" evidence="12">
    <location>
        <begin position="10"/>
        <end position="241"/>
    </location>
</feature>
<evidence type="ECO:0000256" key="11">
    <source>
        <dbReference type="PIRSR" id="PIRSR006621-2"/>
    </source>
</evidence>
<dbReference type="GO" id="GO:0017150">
    <property type="term" value="F:tRNA dihydrouridine synthase activity"/>
    <property type="evidence" value="ECO:0007669"/>
    <property type="project" value="InterPro"/>
</dbReference>
<dbReference type="AlphaFoldDB" id="A0A5C1A7G7"/>
<evidence type="ECO:0000256" key="5">
    <source>
        <dbReference type="ARBA" id="ARBA00022694"/>
    </source>
</evidence>
<feature type="binding site" evidence="11">
    <location>
        <position position="145"/>
    </location>
    <ligand>
        <name>FMN</name>
        <dbReference type="ChEBI" id="CHEBI:58210"/>
    </ligand>
</feature>
<dbReference type="HAMAP" id="MF_02043">
    <property type="entry name" value="DusC_subfam"/>
    <property type="match status" value="1"/>
</dbReference>
<feature type="binding site" evidence="11">
    <location>
        <position position="74"/>
    </location>
    <ligand>
        <name>FMN</name>
        <dbReference type="ChEBI" id="CHEBI:58210"/>
    </ligand>
</feature>
<keyword evidence="14" id="KW-1185">Reference proteome</keyword>
<sequence>MLRPDTPALILAPMEGVTDAPMRAVQGIGGAFTFAVSEFLRVAHAPLPRGVLLRHVPELRTAGRTPTGLPVQVQILGGDAGLMAESAVMAVTAGATAIDINFGCPAPTVNRHDGGATLLKYPRRIREIVGAVRAAVPVGVPVSAKLRLGWDRVDAIFENAEMAAEGGAAWITIHARTRTQGYAPPVYWPLIGQVRGRLGIPVVANGDIRTVEEFRRCRDETGCRHFMLGRGALADPGLAGRVAAELGLADPPRAAVIDWPAELRRLMAWTPAASAEGMVKRFKQWLRMAAAYGTFTRFDEVKRAGCVSELLAVLDLPSRTPDATEFSEPLLTLDCQRPQLW</sequence>
<keyword evidence="11" id="KW-0547">Nucleotide-binding</keyword>
<dbReference type="PANTHER" id="PTHR11082:SF26">
    <property type="entry name" value="TRNA-DIHYDROURIDINE(16) SYNTHASE"/>
    <property type="match status" value="1"/>
</dbReference>
<evidence type="ECO:0000313" key="14">
    <source>
        <dbReference type="Proteomes" id="UP000324974"/>
    </source>
</evidence>
<evidence type="ECO:0000256" key="2">
    <source>
        <dbReference type="ARBA" id="ARBA00022555"/>
    </source>
</evidence>
<organism evidence="13 14">
    <name type="scientific">Limnoglobus roseus</name>
    <dbReference type="NCBI Taxonomy" id="2598579"/>
    <lineage>
        <taxon>Bacteria</taxon>
        <taxon>Pseudomonadati</taxon>
        <taxon>Planctomycetota</taxon>
        <taxon>Planctomycetia</taxon>
        <taxon>Gemmatales</taxon>
        <taxon>Gemmataceae</taxon>
        <taxon>Limnoglobus</taxon>
    </lineage>
</organism>
<keyword evidence="2" id="KW-0820">tRNA-binding</keyword>
<comment type="function">
    <text evidence="9">Catalyzes the synthesis of 5,6-dihydrouridine (D), a modified base found in the D-loop of most tRNAs, via the reduction of the C5-C6 double bond in target uridines.</text>
</comment>
<comment type="cofactor">
    <cofactor evidence="1 9 11">
        <name>FMN</name>
        <dbReference type="ChEBI" id="CHEBI:58210"/>
    </cofactor>
</comment>
<dbReference type="OrthoDB" id="9764501at2"/>
<dbReference type="EC" id="1.3.1.-" evidence="9"/>
<keyword evidence="5 9" id="KW-0819">tRNA processing</keyword>